<keyword evidence="1" id="KW-0175">Coiled coil</keyword>
<evidence type="ECO:0000313" key="3">
    <source>
        <dbReference type="Proteomes" id="UP000199428"/>
    </source>
</evidence>
<dbReference type="AlphaFoldDB" id="A0A1G5S341"/>
<organism evidence="2 3">
    <name type="scientific">Pseudobutyrivibrio xylanivorans</name>
    <dbReference type="NCBI Taxonomy" id="185007"/>
    <lineage>
        <taxon>Bacteria</taxon>
        <taxon>Bacillati</taxon>
        <taxon>Bacillota</taxon>
        <taxon>Clostridia</taxon>
        <taxon>Lachnospirales</taxon>
        <taxon>Lachnospiraceae</taxon>
        <taxon>Pseudobutyrivibrio</taxon>
    </lineage>
</organism>
<feature type="coiled-coil region" evidence="1">
    <location>
        <begin position="47"/>
        <end position="93"/>
    </location>
</feature>
<protein>
    <recommendedName>
        <fullName evidence="4">VCBS repeat-containing protein</fullName>
    </recommendedName>
</protein>
<evidence type="ECO:0000256" key="1">
    <source>
        <dbReference type="SAM" id="Coils"/>
    </source>
</evidence>
<dbReference type="EMBL" id="FMWK01000016">
    <property type="protein sequence ID" value="SCZ80822.1"/>
    <property type="molecule type" value="Genomic_DNA"/>
</dbReference>
<gene>
    <name evidence="2" type="ORF">SAMN02910350_02493</name>
</gene>
<dbReference type="PANTHER" id="PTHR39431">
    <property type="entry name" value="FRPA/C-RELATED PROTEIN"/>
    <property type="match status" value="1"/>
</dbReference>
<dbReference type="PANTHER" id="PTHR39431:SF1">
    <property type="entry name" value="FRPA_C-RELATED PROTEIN"/>
    <property type="match status" value="1"/>
</dbReference>
<name>A0A1G5S341_PSEXY</name>
<evidence type="ECO:0000313" key="2">
    <source>
        <dbReference type="EMBL" id="SCZ80822.1"/>
    </source>
</evidence>
<accession>A0A1G5S341</accession>
<dbReference type="Proteomes" id="UP000199428">
    <property type="component" value="Unassembled WGS sequence"/>
</dbReference>
<evidence type="ECO:0008006" key="4">
    <source>
        <dbReference type="Google" id="ProtNLM"/>
    </source>
</evidence>
<reference evidence="2 3" key="1">
    <citation type="submission" date="2016-10" db="EMBL/GenBank/DDBJ databases">
        <authorList>
            <person name="de Groot N.N."/>
        </authorList>
    </citation>
    <scope>NUCLEOTIDE SEQUENCE [LARGE SCALE GENOMIC DNA]</scope>
    <source>
        <strain evidence="2 3">DSM 10317</strain>
    </source>
</reference>
<proteinExistence type="predicted"/>
<sequence>MKIENSHVNMASSHNSYSYTHLETATIERRASIDSLGAIMQLSEEGEKSYKEAIKQYEKDEEQARKDQQQKNMQNTLNMMAEHEKQVREANQGRSQWDFEDLEISIVKKILAVLNGEKLDTKLKEQLNNWQKGVLGGCDNNSNDVSFSVNGISQNTLNLSSAESVSRTQVWQKITATEGTHLEYENTTFASQGTVQTADGRSLNFDVEVQLGRSLSQKMNTLSAESYTRILTDPLVINMDSNVTSVSDMKFKFDIDSDGTDDDISFVGKGSGFLALDKNEDGKINDGSELFGTKSGDGFSDLAEYDEDHNGWIDENDSIFSKLKVWTKDENGNDKLLNLKEADVGAIYLGNADTEFSYKDIAGETNGVLRKTGIYLKESSGAASTVAHVDLAL</sequence>